<evidence type="ECO:0000256" key="1">
    <source>
        <dbReference type="SAM" id="SignalP"/>
    </source>
</evidence>
<organism evidence="2 3">
    <name type="scientific">Albibacterium bauzanense</name>
    <dbReference type="NCBI Taxonomy" id="653929"/>
    <lineage>
        <taxon>Bacteria</taxon>
        <taxon>Pseudomonadati</taxon>
        <taxon>Bacteroidota</taxon>
        <taxon>Sphingobacteriia</taxon>
        <taxon>Sphingobacteriales</taxon>
        <taxon>Sphingobacteriaceae</taxon>
        <taxon>Albibacterium</taxon>
    </lineage>
</organism>
<dbReference type="Gene3D" id="3.40.1260.10">
    <property type="entry name" value="DsrEFH-like"/>
    <property type="match status" value="1"/>
</dbReference>
<dbReference type="RefSeq" id="WP_132224775.1">
    <property type="nucleotide sequence ID" value="NZ_SMGO01000002.1"/>
</dbReference>
<dbReference type="PANTHER" id="PTHR37691:SF1">
    <property type="entry name" value="BLR3518 PROTEIN"/>
    <property type="match status" value="1"/>
</dbReference>
<keyword evidence="3" id="KW-1185">Reference proteome</keyword>
<dbReference type="InterPro" id="IPR027396">
    <property type="entry name" value="DsrEFH-like"/>
</dbReference>
<feature type="signal peptide" evidence="1">
    <location>
        <begin position="1"/>
        <end position="22"/>
    </location>
</feature>
<gene>
    <name evidence="2" type="ORF">C8N28_2232</name>
</gene>
<keyword evidence="1" id="KW-0732">Signal</keyword>
<comment type="caution">
    <text evidence="2">The sequence shown here is derived from an EMBL/GenBank/DDBJ whole genome shotgun (WGS) entry which is preliminary data.</text>
</comment>
<dbReference type="PANTHER" id="PTHR37691">
    <property type="entry name" value="BLR3518 PROTEIN"/>
    <property type="match status" value="1"/>
</dbReference>
<dbReference type="Pfam" id="PF02635">
    <property type="entry name" value="DsrE"/>
    <property type="match status" value="1"/>
</dbReference>
<dbReference type="Proteomes" id="UP000294616">
    <property type="component" value="Unassembled WGS sequence"/>
</dbReference>
<evidence type="ECO:0000313" key="2">
    <source>
        <dbReference type="EMBL" id="TCK83628.1"/>
    </source>
</evidence>
<reference evidence="2 3" key="1">
    <citation type="submission" date="2019-03" db="EMBL/GenBank/DDBJ databases">
        <title>Genomic Encyclopedia of Archaeal and Bacterial Type Strains, Phase II (KMG-II): from individual species to whole genera.</title>
        <authorList>
            <person name="Goeker M."/>
        </authorList>
    </citation>
    <scope>NUCLEOTIDE SEQUENCE [LARGE SCALE GENOMIC DNA]</scope>
    <source>
        <strain evidence="2 3">DSM 22554</strain>
    </source>
</reference>
<protein>
    <submittedName>
        <fullName evidence="2">Uncharacterized protein</fullName>
    </submittedName>
</protein>
<dbReference type="OrthoDB" id="678766at2"/>
<feature type="chain" id="PRO_5020188434" evidence="1">
    <location>
        <begin position="23"/>
        <end position="153"/>
    </location>
</feature>
<dbReference type="InterPro" id="IPR003787">
    <property type="entry name" value="Sulphur_relay_DsrE/F-like"/>
</dbReference>
<dbReference type="AlphaFoldDB" id="A0A4R1LW27"/>
<sequence>MKYFKALLFSIALLWVSNPLFAQTAAPLDSFQGAKATKKHYKALYVLNSGEEKKITGIIRNINNALNDPRLKGKLEIELIVFGEGVAAYYKTGNYQEPLKDLSQKGVILAQCENTLRERKIDKKDLFDFISYVPSGNGEIIIRSAQGWVIVHP</sequence>
<accession>A0A4R1LW27</accession>
<proteinExistence type="predicted"/>
<dbReference type="SUPFAM" id="SSF75169">
    <property type="entry name" value="DsrEFH-like"/>
    <property type="match status" value="1"/>
</dbReference>
<dbReference type="EMBL" id="SMGO01000002">
    <property type="protein sequence ID" value="TCK83628.1"/>
    <property type="molecule type" value="Genomic_DNA"/>
</dbReference>
<evidence type="ECO:0000313" key="3">
    <source>
        <dbReference type="Proteomes" id="UP000294616"/>
    </source>
</evidence>
<name>A0A4R1LW27_9SPHI</name>